<dbReference type="Pfam" id="PF13843">
    <property type="entry name" value="DDE_Tnp_1_7"/>
    <property type="match status" value="1"/>
</dbReference>
<evidence type="ECO:0000313" key="2">
    <source>
        <dbReference type="EMBL" id="CAI9720551.1"/>
    </source>
</evidence>
<evidence type="ECO:0000313" key="3">
    <source>
        <dbReference type="Proteomes" id="UP001162480"/>
    </source>
</evidence>
<gene>
    <name evidence="2" type="ORF">OCTVUL_1B005489</name>
</gene>
<dbReference type="PANTHER" id="PTHR46599:SF3">
    <property type="entry name" value="PIGGYBAC TRANSPOSABLE ELEMENT-DERIVED PROTEIN 4"/>
    <property type="match status" value="1"/>
</dbReference>
<dbReference type="Proteomes" id="UP001162480">
    <property type="component" value="Chromosome 3"/>
</dbReference>
<dbReference type="AlphaFoldDB" id="A0AA36AS31"/>
<organism evidence="2 3">
    <name type="scientific">Octopus vulgaris</name>
    <name type="common">Common octopus</name>
    <dbReference type="NCBI Taxonomy" id="6645"/>
    <lineage>
        <taxon>Eukaryota</taxon>
        <taxon>Metazoa</taxon>
        <taxon>Spiralia</taxon>
        <taxon>Lophotrochozoa</taxon>
        <taxon>Mollusca</taxon>
        <taxon>Cephalopoda</taxon>
        <taxon>Coleoidea</taxon>
        <taxon>Octopodiformes</taxon>
        <taxon>Octopoda</taxon>
        <taxon>Incirrata</taxon>
        <taxon>Octopodidae</taxon>
        <taxon>Octopus</taxon>
    </lineage>
</organism>
<dbReference type="InterPro" id="IPR029526">
    <property type="entry name" value="PGBD"/>
</dbReference>
<sequence length="160" mass="19102">MYLQASEVMGICLFIVRLSIHSFIGNQSTDHLETNRMAESKASNWELVTPPEMMMLLGVKMLMDIVKKPEEEMYWSKDPLLETPIFANTMSYRRYKKIREYFHFTNNDSFDRETHPNPKLCKIYEIYQALEEKFQKFYNLGKNVTIDESLMLYKGRIAWF</sequence>
<name>A0AA36AS31_OCTVU</name>
<feature type="domain" description="PiggyBac transposable element-derived protein" evidence="1">
    <location>
        <begin position="33"/>
        <end position="157"/>
    </location>
</feature>
<protein>
    <recommendedName>
        <fullName evidence="1">PiggyBac transposable element-derived protein domain-containing protein</fullName>
    </recommendedName>
</protein>
<evidence type="ECO:0000259" key="1">
    <source>
        <dbReference type="Pfam" id="PF13843"/>
    </source>
</evidence>
<dbReference type="PANTHER" id="PTHR46599">
    <property type="entry name" value="PIGGYBAC TRANSPOSABLE ELEMENT-DERIVED PROTEIN 4"/>
    <property type="match status" value="1"/>
</dbReference>
<reference evidence="2" key="1">
    <citation type="submission" date="2023-08" db="EMBL/GenBank/DDBJ databases">
        <authorList>
            <person name="Alioto T."/>
            <person name="Alioto T."/>
            <person name="Gomez Garrido J."/>
        </authorList>
    </citation>
    <scope>NUCLEOTIDE SEQUENCE</scope>
</reference>
<accession>A0AA36AS31</accession>
<proteinExistence type="predicted"/>
<keyword evidence="3" id="KW-1185">Reference proteome</keyword>
<dbReference type="EMBL" id="OX597816">
    <property type="protein sequence ID" value="CAI9720551.1"/>
    <property type="molecule type" value="Genomic_DNA"/>
</dbReference>